<comment type="caution">
    <text evidence="1">The sequence shown here is derived from an EMBL/GenBank/DDBJ whole genome shotgun (WGS) entry which is preliminary data.</text>
</comment>
<evidence type="ECO:0000313" key="1">
    <source>
        <dbReference type="EMBL" id="KAI9902799.1"/>
    </source>
</evidence>
<proteinExistence type="predicted"/>
<accession>A0ACC0V8T9</accession>
<name>A0ACC0V8T9_9HYPO</name>
<gene>
    <name evidence="1" type="ORF">N3K66_002151</name>
</gene>
<keyword evidence="2" id="KW-1185">Reference proteome</keyword>
<sequence length="277" mass="30889">MDPDCAVCHGPATLGCDCEAKGLEVAIKQAENRMMQAIYNDIRKWVRGHAQDYILEYFRTLAERRKTAHSNHLDNITAQAYYHYQAPPHPKQISDANASLKRGIDEDWQASVDRYPEVLEYFFSLVELTLPADDEECITDPPLNAPANNNNTRKANRRSGPPEGHGPPQITMGGHGAPPPHAPAQIGPPPSAYGGGRGMRGGDRGGREARESRDAREEREEREEYARAYMPLSRESRRTPGPTQQAHAPPPTRRPSRRSMGPQHPPAHAPYIEHAPY</sequence>
<reference evidence="1" key="1">
    <citation type="submission" date="2022-10" db="EMBL/GenBank/DDBJ databases">
        <title>Complete Genome of Trichothecium roseum strain YXFP-22015, a Plant Pathogen Isolated from Citrus.</title>
        <authorList>
            <person name="Wang Y."/>
            <person name="Zhu L."/>
        </authorList>
    </citation>
    <scope>NUCLEOTIDE SEQUENCE</scope>
    <source>
        <strain evidence="1">YXFP-22015</strain>
    </source>
</reference>
<dbReference type="Proteomes" id="UP001163324">
    <property type="component" value="Chromosome 2"/>
</dbReference>
<protein>
    <submittedName>
        <fullName evidence="1">Uncharacterized protein</fullName>
    </submittedName>
</protein>
<evidence type="ECO:0000313" key="2">
    <source>
        <dbReference type="Proteomes" id="UP001163324"/>
    </source>
</evidence>
<organism evidence="1 2">
    <name type="scientific">Trichothecium roseum</name>
    <dbReference type="NCBI Taxonomy" id="47278"/>
    <lineage>
        <taxon>Eukaryota</taxon>
        <taxon>Fungi</taxon>
        <taxon>Dikarya</taxon>
        <taxon>Ascomycota</taxon>
        <taxon>Pezizomycotina</taxon>
        <taxon>Sordariomycetes</taxon>
        <taxon>Hypocreomycetidae</taxon>
        <taxon>Hypocreales</taxon>
        <taxon>Hypocreales incertae sedis</taxon>
        <taxon>Trichothecium</taxon>
    </lineage>
</organism>
<dbReference type="EMBL" id="CM047941">
    <property type="protein sequence ID" value="KAI9902799.1"/>
    <property type="molecule type" value="Genomic_DNA"/>
</dbReference>